<dbReference type="GO" id="GO:0004350">
    <property type="term" value="F:glutamate-5-semialdehyde dehydrogenase activity"/>
    <property type="evidence" value="ECO:0007669"/>
    <property type="project" value="UniProtKB-UniRule"/>
</dbReference>
<dbReference type="PROSITE" id="PS01223">
    <property type="entry name" value="PROA"/>
    <property type="match status" value="1"/>
</dbReference>
<name>A0A2Z6I8F1_9BURK</name>
<keyword evidence="5 7" id="KW-0560">Oxidoreductase</keyword>
<dbReference type="PANTHER" id="PTHR11063">
    <property type="entry name" value="GLUTAMATE SEMIALDEHYDE DEHYDROGENASE"/>
    <property type="match status" value="1"/>
</dbReference>
<keyword evidence="2 7" id="KW-0028">Amino-acid biosynthesis</keyword>
<dbReference type="AlphaFoldDB" id="A0A2Z6I8F1"/>
<dbReference type="InterPro" id="IPR016162">
    <property type="entry name" value="Ald_DH_N"/>
</dbReference>
<gene>
    <name evidence="7 9" type="primary">proA</name>
    <name evidence="9" type="ORF">SUTMEG_06140</name>
</gene>
<keyword evidence="10" id="KW-1185">Reference proteome</keyword>
<dbReference type="InterPro" id="IPR016163">
    <property type="entry name" value="Ald_DH_C"/>
</dbReference>
<evidence type="ECO:0000256" key="7">
    <source>
        <dbReference type="HAMAP-Rule" id="MF_00412"/>
    </source>
</evidence>
<evidence type="ECO:0000256" key="5">
    <source>
        <dbReference type="ARBA" id="ARBA00023002"/>
    </source>
</evidence>
<keyword evidence="3 7" id="KW-0641">Proline biosynthesis</keyword>
<dbReference type="GO" id="GO:0005737">
    <property type="term" value="C:cytoplasm"/>
    <property type="evidence" value="ECO:0007669"/>
    <property type="project" value="UniProtKB-SubCell"/>
</dbReference>
<dbReference type="InterPro" id="IPR012134">
    <property type="entry name" value="Glu-5-SA_DH"/>
</dbReference>
<dbReference type="UniPathway" id="UPA00098">
    <property type="reaction ID" value="UER00360"/>
</dbReference>
<accession>A0A2Z6I8F1</accession>
<dbReference type="FunFam" id="3.40.309.10:FF:000006">
    <property type="entry name" value="Gamma-glutamyl phosphate reductase"/>
    <property type="match status" value="1"/>
</dbReference>
<dbReference type="Proteomes" id="UP000271003">
    <property type="component" value="Chromosome"/>
</dbReference>
<proteinExistence type="inferred from homology"/>
<evidence type="ECO:0000256" key="2">
    <source>
        <dbReference type="ARBA" id="ARBA00022605"/>
    </source>
</evidence>
<comment type="similarity">
    <text evidence="7">Belongs to the gamma-glutamyl phosphate reductase family.</text>
</comment>
<dbReference type="Gene3D" id="3.40.605.10">
    <property type="entry name" value="Aldehyde Dehydrogenase, Chain A, domain 1"/>
    <property type="match status" value="1"/>
</dbReference>
<feature type="domain" description="Aldehyde dehydrogenase" evidence="8">
    <location>
        <begin position="8"/>
        <end position="284"/>
    </location>
</feature>
<evidence type="ECO:0000313" key="10">
    <source>
        <dbReference type="Proteomes" id="UP000271003"/>
    </source>
</evidence>
<keyword evidence="7" id="KW-0963">Cytoplasm</keyword>
<dbReference type="InterPro" id="IPR020593">
    <property type="entry name" value="G-glutamylP_reductase_CS"/>
</dbReference>
<dbReference type="EMBL" id="AP018786">
    <property type="protein sequence ID" value="BBF22723.1"/>
    <property type="molecule type" value="Genomic_DNA"/>
</dbReference>
<evidence type="ECO:0000256" key="3">
    <source>
        <dbReference type="ARBA" id="ARBA00022650"/>
    </source>
</evidence>
<keyword evidence="4 7" id="KW-0521">NADP</keyword>
<dbReference type="KEGG" id="sutt:SUTMEG_06140"/>
<dbReference type="NCBIfam" id="NF001221">
    <property type="entry name" value="PRK00197.1"/>
    <property type="match status" value="1"/>
</dbReference>
<dbReference type="GO" id="GO:0055129">
    <property type="term" value="P:L-proline biosynthetic process"/>
    <property type="evidence" value="ECO:0007669"/>
    <property type="project" value="UniProtKB-UniRule"/>
</dbReference>
<dbReference type="InterPro" id="IPR015590">
    <property type="entry name" value="Aldehyde_DH_dom"/>
</dbReference>
<dbReference type="InterPro" id="IPR000965">
    <property type="entry name" value="GPR_dom"/>
</dbReference>
<dbReference type="SUPFAM" id="SSF53720">
    <property type="entry name" value="ALDH-like"/>
    <property type="match status" value="1"/>
</dbReference>
<dbReference type="RefSeq" id="WP_120176402.1">
    <property type="nucleotide sequence ID" value="NZ_AP018786.1"/>
</dbReference>
<organism evidence="9 10">
    <name type="scientific">Sutterella megalosphaeroides</name>
    <dbReference type="NCBI Taxonomy" id="2494234"/>
    <lineage>
        <taxon>Bacteria</taxon>
        <taxon>Pseudomonadati</taxon>
        <taxon>Pseudomonadota</taxon>
        <taxon>Betaproteobacteria</taxon>
        <taxon>Burkholderiales</taxon>
        <taxon>Sutterellaceae</taxon>
        <taxon>Sutterella</taxon>
    </lineage>
</organism>
<protein>
    <recommendedName>
        <fullName evidence="7">Gamma-glutamyl phosphate reductase</fullName>
        <shortName evidence="7">GPR</shortName>
        <ecNumber evidence="7">1.2.1.41</ecNumber>
    </recommendedName>
    <alternativeName>
        <fullName evidence="7">Glutamate-5-semialdehyde dehydrogenase</fullName>
    </alternativeName>
    <alternativeName>
        <fullName evidence="7">Glutamyl-gamma-semialdehyde dehydrogenase</fullName>
        <shortName evidence="7">GSA dehydrogenase</shortName>
    </alternativeName>
</protein>
<sequence length="426" mass="46151">MTDTLDPKARIEAMGQRARKAARAAAKAPSALKDDALERMAAKLLENVERIAAANREDLEAGRAEGLSGAFLDRLALTEPVLARMAEGVRQIAKLEDPVGAVRDVKPRPSGILVGKMRVPLGVVAMIYESRPNVTIDAAALAVKSGNALILRGGHEAIRSNRVLADIVREALVEAGLPADVVQFIDNPDRALVGELIRARDWVDVLVPRGGKGLVARLTAEATVPMIKHLDGICHTYVDRDADLKMAVRVVDNAKTQRYSPCNATETLLVHEAIAFDFLPEIARIFHDKNVEMRCDALSRRIVEGVGMSAIDATEADWDTEYNAPVIAIKTVASLDEAIDFIETHGSHHTDAIITENRTSTERFLREVDSASVMVNASTRFADGFEYGLGAEIGISTDKIHVRGPVGLEGLTNEKWIVLGHGEGRS</sequence>
<evidence type="ECO:0000256" key="4">
    <source>
        <dbReference type="ARBA" id="ARBA00022857"/>
    </source>
</evidence>
<evidence type="ECO:0000313" key="9">
    <source>
        <dbReference type="EMBL" id="BBF22723.1"/>
    </source>
</evidence>
<dbReference type="CDD" id="cd07079">
    <property type="entry name" value="ALDH_F18-19_ProA-GPR"/>
    <property type="match status" value="1"/>
</dbReference>
<dbReference type="PIRSF" id="PIRSF000151">
    <property type="entry name" value="GPR"/>
    <property type="match status" value="1"/>
</dbReference>
<dbReference type="InterPro" id="IPR016161">
    <property type="entry name" value="Ald_DH/histidinol_DH"/>
</dbReference>
<dbReference type="PANTHER" id="PTHR11063:SF8">
    <property type="entry name" value="DELTA-1-PYRROLINE-5-CARBOXYLATE SYNTHASE"/>
    <property type="match status" value="1"/>
</dbReference>
<evidence type="ECO:0000256" key="6">
    <source>
        <dbReference type="ARBA" id="ARBA00049024"/>
    </source>
</evidence>
<dbReference type="HAMAP" id="MF_00412">
    <property type="entry name" value="ProA"/>
    <property type="match status" value="1"/>
</dbReference>
<dbReference type="GO" id="GO:0050661">
    <property type="term" value="F:NADP binding"/>
    <property type="evidence" value="ECO:0007669"/>
    <property type="project" value="InterPro"/>
</dbReference>
<comment type="function">
    <text evidence="7">Catalyzes the NADPH-dependent reduction of L-glutamate 5-phosphate into L-glutamate 5-semialdehyde and phosphate. The product spontaneously undergoes cyclization to form 1-pyrroline-5-carboxylate.</text>
</comment>
<dbReference type="EC" id="1.2.1.41" evidence="7"/>
<comment type="pathway">
    <text evidence="1 7">Amino-acid biosynthesis; L-proline biosynthesis; L-glutamate 5-semialdehyde from L-glutamate: step 2/2.</text>
</comment>
<evidence type="ECO:0000259" key="8">
    <source>
        <dbReference type="Pfam" id="PF00171"/>
    </source>
</evidence>
<evidence type="ECO:0000256" key="1">
    <source>
        <dbReference type="ARBA" id="ARBA00004985"/>
    </source>
</evidence>
<dbReference type="Pfam" id="PF00171">
    <property type="entry name" value="Aldedh"/>
    <property type="match status" value="1"/>
</dbReference>
<dbReference type="OrthoDB" id="9809970at2"/>
<dbReference type="Gene3D" id="3.40.309.10">
    <property type="entry name" value="Aldehyde Dehydrogenase, Chain A, domain 2"/>
    <property type="match status" value="1"/>
</dbReference>
<dbReference type="NCBIfam" id="TIGR00407">
    <property type="entry name" value="proA"/>
    <property type="match status" value="1"/>
</dbReference>
<reference evidence="9 10" key="1">
    <citation type="journal article" date="2018" name="Int. J. Syst. Evol. Microbiol.">
        <title>Mesosutterella multiformis gen. nov., sp. nov., a member of the family Sutterellaceae and Sutterella megalosphaeroides sp. nov., isolated from human faeces.</title>
        <authorList>
            <person name="Sakamoto M."/>
            <person name="Ikeyama N."/>
            <person name="Kunihiro T."/>
            <person name="Iino T."/>
            <person name="Yuki M."/>
            <person name="Ohkuma M."/>
        </authorList>
    </citation>
    <scope>NUCLEOTIDE SEQUENCE [LARGE SCALE GENOMIC DNA]</scope>
    <source>
        <strain evidence="9 10">6FBBBH3</strain>
    </source>
</reference>
<comment type="catalytic activity">
    <reaction evidence="6 7">
        <text>L-glutamate 5-semialdehyde + phosphate + NADP(+) = L-glutamyl 5-phosphate + NADPH + H(+)</text>
        <dbReference type="Rhea" id="RHEA:19541"/>
        <dbReference type="ChEBI" id="CHEBI:15378"/>
        <dbReference type="ChEBI" id="CHEBI:43474"/>
        <dbReference type="ChEBI" id="CHEBI:57783"/>
        <dbReference type="ChEBI" id="CHEBI:58066"/>
        <dbReference type="ChEBI" id="CHEBI:58274"/>
        <dbReference type="ChEBI" id="CHEBI:58349"/>
        <dbReference type="EC" id="1.2.1.41"/>
    </reaction>
</comment>
<comment type="subcellular location">
    <subcellularLocation>
        <location evidence="7">Cytoplasm</location>
    </subcellularLocation>
</comment>